<protein>
    <submittedName>
        <fullName evidence="2">Uncharacterized protein</fullName>
    </submittedName>
</protein>
<accession>A0A3B7MD35</accession>
<gene>
    <name evidence="2" type="ORF">D3A95_00445</name>
</gene>
<keyword evidence="3" id="KW-1185">Reference proteome</keyword>
<evidence type="ECO:0000313" key="2">
    <source>
        <dbReference type="EMBL" id="AXY67194.1"/>
    </source>
</evidence>
<organism evidence="2 3">
    <name type="scientific">Thermosynechococcus sichuanensis E542</name>
    <dbReference type="NCBI Taxonomy" id="2016101"/>
    <lineage>
        <taxon>Bacteria</taxon>
        <taxon>Bacillati</taxon>
        <taxon>Cyanobacteriota</taxon>
        <taxon>Cyanophyceae</taxon>
        <taxon>Acaryochloridales</taxon>
        <taxon>Thermosynechococcaceae</taxon>
        <taxon>Thermosynechococcus</taxon>
        <taxon>Thermosynechococcus sichuanensis</taxon>
    </lineage>
</organism>
<feature type="compositionally biased region" description="Pro residues" evidence="1">
    <location>
        <begin position="49"/>
        <end position="60"/>
    </location>
</feature>
<dbReference type="KEGG" id="tsq:D3A95_00445"/>
<sequence>MAVPLKFSLGLIGLLALSTLLAGKLLSPGENFMSSAQGQPSWGIESDPTPLPKPEPPPPVSVADYDRYRQVIERTRSMIHNPEAQRLAQQYGLNILDITWEDTARYHNSAVGPNISDLTIQIQQYNPRTGAYELSLMPVIRFPNFSDRTADIPLERFFILVGNEKGQPLQRVNLKEFLGNFRNYLHNPQSWAGNRRSLLADRDSHVLVSAQACFLPIPPQGEATFNPVLFNYQSYEKNPAVLAILVTRQGTSATVIDNKRDAFAAGQTWGQRLFFNKNGERASLVGQRARDFGVSTGRGEITSAQAEAAGMNMVMLIQVPLKQAPRPRPAMPLFSMPLPALMEVIPSVSADRSNVEAAVISYGKVEGPFTEIDHLPIERDPRFPIRVTVQFYKATDNGIVSAEDMRHIHDQIAKVYSNADYVGSLVIDGDTGRPTEYTGSKQEPPGWWEEFWQRHQQNTGQTREEALELLRRLRGKDWMPRSQGELEQALKALQNSSR</sequence>
<reference evidence="3" key="1">
    <citation type="submission" date="2018-09" db="EMBL/GenBank/DDBJ databases">
        <title>Complete genome sequence of thermophilic cyanobacteria strain Thermosynechococcus elongatus PKUAC-SCTE542.</title>
        <authorList>
            <person name="Liang Y."/>
            <person name="Tang J."/>
            <person name="Daroch M."/>
        </authorList>
    </citation>
    <scope>NUCLEOTIDE SEQUENCE [LARGE SCALE GENOMIC DNA]</scope>
    <source>
        <strain evidence="3">E542</strain>
    </source>
</reference>
<dbReference type="RefSeq" id="WP_181495449.1">
    <property type="nucleotide sequence ID" value="NZ_CP032152.1"/>
</dbReference>
<evidence type="ECO:0000256" key="1">
    <source>
        <dbReference type="SAM" id="MobiDB-lite"/>
    </source>
</evidence>
<dbReference type="EMBL" id="CP032152">
    <property type="protein sequence ID" value="AXY67194.1"/>
    <property type="molecule type" value="Genomic_DNA"/>
</dbReference>
<name>A0A3B7MD35_9CYAN</name>
<dbReference type="Proteomes" id="UP000261812">
    <property type="component" value="Chromosome"/>
</dbReference>
<evidence type="ECO:0000313" key="3">
    <source>
        <dbReference type="Proteomes" id="UP000261812"/>
    </source>
</evidence>
<dbReference type="AlphaFoldDB" id="A0A3B7MD35"/>
<feature type="region of interest" description="Disordered" evidence="1">
    <location>
        <begin position="36"/>
        <end position="62"/>
    </location>
</feature>
<proteinExistence type="predicted"/>